<dbReference type="AlphaFoldDB" id="A0A7E6EPN3"/>
<dbReference type="KEGG" id="osn:115209900"/>
<sequence>MQVFMGRNEEELSLRCSRNASINGSVIEELQTMLHETHPYVHDLKVATEFLDSRPEMKLVIRADKTPPANILEGSTLRRPAKLQPSWLTKNTAPATLFSNTEVTDCHLSPKPTAPTTVFSIHSCFCVVTTATTSTYNRYTQQLEFLCKKVSCKAFYAYRMMVRDNDFNKLLRFKDVTNQFFVDMYAKIESKRLFYICTHQRSSELLNTHSFTMQWSMTEMR</sequence>
<dbReference type="RefSeq" id="XP_036357299.1">
    <property type="nucleotide sequence ID" value="XM_036501406.1"/>
</dbReference>
<accession>A0A7E6EPN3</accession>
<keyword evidence="1" id="KW-1185">Reference proteome</keyword>
<evidence type="ECO:0000313" key="2">
    <source>
        <dbReference type="RefSeq" id="XP_036357299.1"/>
    </source>
</evidence>
<protein>
    <submittedName>
        <fullName evidence="2">Uncharacterized protein LOC115209900 isoform X1</fullName>
    </submittedName>
</protein>
<evidence type="ECO:0000313" key="1">
    <source>
        <dbReference type="Proteomes" id="UP000515154"/>
    </source>
</evidence>
<dbReference type="PANTHER" id="PTHR45786:SF74">
    <property type="entry name" value="ATP-DEPENDENT DNA HELICASE"/>
    <property type="match status" value="1"/>
</dbReference>
<reference evidence="2" key="1">
    <citation type="submission" date="2025-08" db="UniProtKB">
        <authorList>
            <consortium name="RefSeq"/>
        </authorList>
    </citation>
    <scope>IDENTIFICATION</scope>
</reference>
<organism evidence="1 2">
    <name type="scientific">Octopus sinensis</name>
    <name type="common">East Asian common octopus</name>
    <dbReference type="NCBI Taxonomy" id="2607531"/>
    <lineage>
        <taxon>Eukaryota</taxon>
        <taxon>Metazoa</taxon>
        <taxon>Spiralia</taxon>
        <taxon>Lophotrochozoa</taxon>
        <taxon>Mollusca</taxon>
        <taxon>Cephalopoda</taxon>
        <taxon>Coleoidea</taxon>
        <taxon>Octopodiformes</taxon>
        <taxon>Octopoda</taxon>
        <taxon>Incirrata</taxon>
        <taxon>Octopodidae</taxon>
        <taxon>Octopus</taxon>
    </lineage>
</organism>
<dbReference type="PANTHER" id="PTHR45786">
    <property type="entry name" value="DNA BINDING PROTEIN-LIKE"/>
    <property type="match status" value="1"/>
</dbReference>
<proteinExistence type="predicted"/>
<dbReference type="Proteomes" id="UP000515154">
    <property type="component" value="Linkage group LG3"/>
</dbReference>
<name>A0A7E6EPN3_9MOLL</name>
<gene>
    <name evidence="2" type="primary">LOC115209900</name>
</gene>